<proteinExistence type="predicted"/>
<dbReference type="AlphaFoldDB" id="A0A0F9A2X4"/>
<protein>
    <submittedName>
        <fullName evidence="1">Uncharacterized protein</fullName>
    </submittedName>
</protein>
<organism evidence="1">
    <name type="scientific">marine sediment metagenome</name>
    <dbReference type="NCBI Taxonomy" id="412755"/>
    <lineage>
        <taxon>unclassified sequences</taxon>
        <taxon>metagenomes</taxon>
        <taxon>ecological metagenomes</taxon>
    </lineage>
</organism>
<name>A0A0F9A2X4_9ZZZZ</name>
<feature type="non-terminal residue" evidence="1">
    <location>
        <position position="154"/>
    </location>
</feature>
<gene>
    <name evidence="1" type="ORF">LCGC14_2898900</name>
</gene>
<accession>A0A0F9A2X4</accession>
<dbReference type="EMBL" id="LAZR01057009">
    <property type="protein sequence ID" value="KKK72934.1"/>
    <property type="molecule type" value="Genomic_DNA"/>
</dbReference>
<sequence length="154" mass="15744">MADQRIYVAQDRLDAAGENTWMAQKGTKMGYPIVIDFYTQMALEGRIFQVKAGTISAPAVGDIVITDTAAEMAVDAPLGTTIMPVYFNISYNLAAATLFEAAGKSVATASTVGAAFVPLNLKSDGAAAASTARVAQTGSAAVGVTVTAETAATT</sequence>
<reference evidence="1" key="1">
    <citation type="journal article" date="2015" name="Nature">
        <title>Complex archaea that bridge the gap between prokaryotes and eukaryotes.</title>
        <authorList>
            <person name="Spang A."/>
            <person name="Saw J.H."/>
            <person name="Jorgensen S.L."/>
            <person name="Zaremba-Niedzwiedzka K."/>
            <person name="Martijn J."/>
            <person name="Lind A.E."/>
            <person name="van Eijk R."/>
            <person name="Schleper C."/>
            <person name="Guy L."/>
            <person name="Ettema T.J."/>
        </authorList>
    </citation>
    <scope>NUCLEOTIDE SEQUENCE</scope>
</reference>
<comment type="caution">
    <text evidence="1">The sequence shown here is derived from an EMBL/GenBank/DDBJ whole genome shotgun (WGS) entry which is preliminary data.</text>
</comment>
<evidence type="ECO:0000313" key="1">
    <source>
        <dbReference type="EMBL" id="KKK72934.1"/>
    </source>
</evidence>